<keyword evidence="5" id="KW-1185">Reference proteome</keyword>
<sequence length="179" mass="19023">MTPYTTGDPVEQEATTMEHTTPEHDPETPALMVVPTRRSAFLAALVVASAGAGVIVLSESITVSRSEGTFGPTWWPALMGMLLIVGGAALAVAAFFHRERSGNAPLSRHGLMQLAIVLLLIVGYGVAWLYLHFIVVTVLFLAALVFVTGARGPKALIVFPIVTTAVLYGLFGLLLRVPL</sequence>
<evidence type="ECO:0000313" key="4">
    <source>
        <dbReference type="EMBL" id="RJT90453.1"/>
    </source>
</evidence>
<feature type="transmembrane region" description="Helical" evidence="2">
    <location>
        <begin position="40"/>
        <end position="61"/>
    </location>
</feature>
<dbReference type="Pfam" id="PF07331">
    <property type="entry name" value="TctB"/>
    <property type="match status" value="1"/>
</dbReference>
<dbReference type="EMBL" id="QZVS01000060">
    <property type="protein sequence ID" value="RJT90453.1"/>
    <property type="molecule type" value="Genomic_DNA"/>
</dbReference>
<keyword evidence="2" id="KW-1133">Transmembrane helix</keyword>
<evidence type="ECO:0000256" key="1">
    <source>
        <dbReference type="SAM" id="MobiDB-lite"/>
    </source>
</evidence>
<protein>
    <submittedName>
        <fullName evidence="4">Tripartite tricarboxylate transporter TctB family protein</fullName>
    </submittedName>
</protein>
<name>A0A3A5MTC9_9MICO</name>
<evidence type="ECO:0000256" key="2">
    <source>
        <dbReference type="SAM" id="Phobius"/>
    </source>
</evidence>
<feature type="transmembrane region" description="Helical" evidence="2">
    <location>
        <begin position="155"/>
        <end position="175"/>
    </location>
</feature>
<proteinExistence type="predicted"/>
<evidence type="ECO:0000259" key="3">
    <source>
        <dbReference type="Pfam" id="PF07331"/>
    </source>
</evidence>
<feature type="region of interest" description="Disordered" evidence="1">
    <location>
        <begin position="1"/>
        <end position="28"/>
    </location>
</feature>
<accession>A0A3A5MTC9</accession>
<gene>
    <name evidence="4" type="ORF">D6T64_03950</name>
</gene>
<dbReference type="AlphaFoldDB" id="A0A3A5MTC9"/>
<reference evidence="4 5" key="1">
    <citation type="submission" date="2018-09" db="EMBL/GenBank/DDBJ databases">
        <title>Novel species of Cryobacterium.</title>
        <authorList>
            <person name="Liu Q."/>
            <person name="Xin Y.-H."/>
        </authorList>
    </citation>
    <scope>NUCLEOTIDE SEQUENCE [LARGE SCALE GENOMIC DNA]</scope>
    <source>
        <strain evidence="4 5">Hh39</strain>
    </source>
</reference>
<keyword evidence="2" id="KW-0812">Transmembrane</keyword>
<dbReference type="InterPro" id="IPR009936">
    <property type="entry name" value="DUF1468"/>
</dbReference>
<keyword evidence="2" id="KW-0472">Membrane</keyword>
<organism evidence="4 5">
    <name type="scientific">Cryobacterium melibiosiphilum</name>
    <dbReference type="NCBI Taxonomy" id="995039"/>
    <lineage>
        <taxon>Bacteria</taxon>
        <taxon>Bacillati</taxon>
        <taxon>Actinomycetota</taxon>
        <taxon>Actinomycetes</taxon>
        <taxon>Micrococcales</taxon>
        <taxon>Microbacteriaceae</taxon>
        <taxon>Cryobacterium</taxon>
    </lineage>
</organism>
<feature type="domain" description="DUF1468" evidence="3">
    <location>
        <begin position="43"/>
        <end position="179"/>
    </location>
</feature>
<feature type="transmembrane region" description="Helical" evidence="2">
    <location>
        <begin position="116"/>
        <end position="149"/>
    </location>
</feature>
<dbReference type="Proteomes" id="UP000272015">
    <property type="component" value="Unassembled WGS sequence"/>
</dbReference>
<evidence type="ECO:0000313" key="5">
    <source>
        <dbReference type="Proteomes" id="UP000272015"/>
    </source>
</evidence>
<comment type="caution">
    <text evidence="4">The sequence shown here is derived from an EMBL/GenBank/DDBJ whole genome shotgun (WGS) entry which is preliminary data.</text>
</comment>
<feature type="transmembrane region" description="Helical" evidence="2">
    <location>
        <begin position="73"/>
        <end position="96"/>
    </location>
</feature>